<evidence type="ECO:0000256" key="1">
    <source>
        <dbReference type="SAM" id="MobiDB-lite"/>
    </source>
</evidence>
<comment type="caution">
    <text evidence="2">The sequence shown here is derived from an EMBL/GenBank/DDBJ whole genome shotgun (WGS) entry which is preliminary data.</text>
</comment>
<accession>A0AAV4VGG3</accession>
<feature type="region of interest" description="Disordered" evidence="1">
    <location>
        <begin position="1"/>
        <end position="26"/>
    </location>
</feature>
<evidence type="ECO:0000313" key="2">
    <source>
        <dbReference type="EMBL" id="GIY68734.1"/>
    </source>
</evidence>
<sequence>MPGKQCQFFSQQEPTSQEKDENGHNRSAPADLIGCCLQTLVDSEMDVFVGIAFAAGMICETFEILKMLANPCSVIVDRE</sequence>
<keyword evidence="3" id="KW-1185">Reference proteome</keyword>
<evidence type="ECO:0000313" key="3">
    <source>
        <dbReference type="Proteomes" id="UP001054945"/>
    </source>
</evidence>
<organism evidence="2 3">
    <name type="scientific">Caerostris extrusa</name>
    <name type="common">Bark spider</name>
    <name type="synonym">Caerostris bankana</name>
    <dbReference type="NCBI Taxonomy" id="172846"/>
    <lineage>
        <taxon>Eukaryota</taxon>
        <taxon>Metazoa</taxon>
        <taxon>Ecdysozoa</taxon>
        <taxon>Arthropoda</taxon>
        <taxon>Chelicerata</taxon>
        <taxon>Arachnida</taxon>
        <taxon>Araneae</taxon>
        <taxon>Araneomorphae</taxon>
        <taxon>Entelegynae</taxon>
        <taxon>Araneoidea</taxon>
        <taxon>Araneidae</taxon>
        <taxon>Caerostris</taxon>
    </lineage>
</organism>
<dbReference type="EMBL" id="BPLR01014431">
    <property type="protein sequence ID" value="GIY68734.1"/>
    <property type="molecule type" value="Genomic_DNA"/>
</dbReference>
<gene>
    <name evidence="2" type="ORF">CEXT_741851</name>
</gene>
<protein>
    <submittedName>
        <fullName evidence="2">Uncharacterized protein</fullName>
    </submittedName>
</protein>
<reference evidence="2 3" key="1">
    <citation type="submission" date="2021-06" db="EMBL/GenBank/DDBJ databases">
        <title>Caerostris extrusa draft genome.</title>
        <authorList>
            <person name="Kono N."/>
            <person name="Arakawa K."/>
        </authorList>
    </citation>
    <scope>NUCLEOTIDE SEQUENCE [LARGE SCALE GENOMIC DNA]</scope>
</reference>
<dbReference type="Proteomes" id="UP001054945">
    <property type="component" value="Unassembled WGS sequence"/>
</dbReference>
<proteinExistence type="predicted"/>
<dbReference type="AlphaFoldDB" id="A0AAV4VGG3"/>
<name>A0AAV4VGG3_CAEEX</name>